<dbReference type="GO" id="GO:0042256">
    <property type="term" value="P:cytosolic ribosome assembly"/>
    <property type="evidence" value="ECO:0007669"/>
    <property type="project" value="InterPro"/>
</dbReference>
<gene>
    <name evidence="3 4" type="primary">eif6</name>
    <name evidence="4" type="ORF">Mpt1_c04730</name>
</gene>
<evidence type="ECO:0000256" key="1">
    <source>
        <dbReference type="ARBA" id="ARBA00022540"/>
    </source>
</evidence>
<evidence type="ECO:0000313" key="4">
    <source>
        <dbReference type="EMBL" id="AIZ56365.1"/>
    </source>
</evidence>
<keyword evidence="1 3" id="KW-0396">Initiation factor</keyword>
<dbReference type="InterPro" id="IPR002769">
    <property type="entry name" value="eIF6"/>
</dbReference>
<dbReference type="GO" id="GO:0043022">
    <property type="term" value="F:ribosome binding"/>
    <property type="evidence" value="ECO:0007669"/>
    <property type="project" value="InterPro"/>
</dbReference>
<dbReference type="AlphaFoldDB" id="A0A0A7LB26"/>
<organism evidence="4 5">
    <name type="scientific">Candidatus Methanoplasma termitum</name>
    <dbReference type="NCBI Taxonomy" id="1577791"/>
    <lineage>
        <taxon>Archaea</taxon>
        <taxon>Methanobacteriati</taxon>
        <taxon>Thermoplasmatota</taxon>
        <taxon>Thermoplasmata</taxon>
        <taxon>Methanomassiliicoccales</taxon>
        <taxon>Methanomassiliicoccaceae</taxon>
        <taxon>Candidatus Methanoplasma</taxon>
    </lineage>
</organism>
<proteinExistence type="inferred from homology"/>
<dbReference type="STRING" id="1577791.Mpt1_c04730"/>
<sequence>MMRLSRCNGTPNIGVYASVNESLALVAANSAPGFVEDVETVLGVETILTTISGSFVLGSLIRMNSNGAVVSGMVESTELERIKEKIHVTVLRDKVNAAGNNVLANDHGAIINPKIGASAEKKIAEALGVQTVRSEIAGFDTVGSACVATNKGCLCNVNATDEDIGLIRDILRVNVVKGSVNHGSKHVGAGILSNSKGALVGDDTTPIEMGKIEDGLVLY</sequence>
<evidence type="ECO:0000256" key="3">
    <source>
        <dbReference type="HAMAP-Rule" id="MF_00032"/>
    </source>
</evidence>
<dbReference type="Gene3D" id="3.75.10.10">
    <property type="entry name" value="L-arginine/glycine Amidinotransferase, Chain A"/>
    <property type="match status" value="1"/>
</dbReference>
<dbReference type="GeneID" id="24818142"/>
<dbReference type="NCBIfam" id="TIGR00323">
    <property type="entry name" value="eIF-6"/>
    <property type="match status" value="1"/>
</dbReference>
<evidence type="ECO:0000313" key="5">
    <source>
        <dbReference type="Proteomes" id="UP000030787"/>
    </source>
</evidence>
<dbReference type="SUPFAM" id="SSF55909">
    <property type="entry name" value="Pentein"/>
    <property type="match status" value="1"/>
</dbReference>
<protein>
    <recommendedName>
        <fullName evidence="3">Translation initiation factor 6</fullName>
        <shortName evidence="3">aIF-6</shortName>
    </recommendedName>
</protein>
<dbReference type="Pfam" id="PF01912">
    <property type="entry name" value="eIF-6"/>
    <property type="match status" value="1"/>
</dbReference>
<dbReference type="HOGENOM" id="CLU_071894_1_0_2"/>
<accession>A0A0A7LB26</accession>
<dbReference type="KEGG" id="mear:Mpt1_c04730"/>
<keyword evidence="5" id="KW-1185">Reference proteome</keyword>
<dbReference type="Proteomes" id="UP000030787">
    <property type="component" value="Chromosome"/>
</dbReference>
<dbReference type="EMBL" id="CP010070">
    <property type="protein sequence ID" value="AIZ56365.1"/>
    <property type="molecule type" value="Genomic_DNA"/>
</dbReference>
<dbReference type="PIRSF" id="PIRSF006413">
    <property type="entry name" value="IF-6"/>
    <property type="match status" value="1"/>
</dbReference>
<evidence type="ECO:0000256" key="2">
    <source>
        <dbReference type="ARBA" id="ARBA00022917"/>
    </source>
</evidence>
<dbReference type="RefSeq" id="WP_048113688.1">
    <property type="nucleotide sequence ID" value="NZ_CP010070.1"/>
</dbReference>
<keyword evidence="2 3" id="KW-0648">Protein biosynthesis</keyword>
<reference evidence="4 5" key="1">
    <citation type="journal article" date="2014" name="Appl. Environ. Microbiol.">
        <title>Comparative Genome Analysis of 'Candidatus Methanoplasma termitum' Indicates a New Mode of Energy Metabolism in the Seventh Order of Methanogens.</title>
        <authorList>
            <person name="Lang K."/>
            <person name="Schuldes J."/>
            <person name="Klingl A."/>
            <person name="Poehlein A."/>
            <person name="Daniel R."/>
            <person name="Brune A."/>
        </authorList>
    </citation>
    <scope>NUCLEOTIDE SEQUENCE [LARGE SCALE GENOMIC DNA]</scope>
    <source>
        <strain evidence="5">Mpt1</strain>
    </source>
</reference>
<name>A0A0A7LB26_9ARCH</name>
<dbReference type="PANTHER" id="PTHR10784">
    <property type="entry name" value="TRANSLATION INITIATION FACTOR 6"/>
    <property type="match status" value="1"/>
</dbReference>
<dbReference type="SMART" id="SM00654">
    <property type="entry name" value="eIF6"/>
    <property type="match status" value="1"/>
</dbReference>
<comment type="similarity">
    <text evidence="3">Belongs to the eIF-6 family.</text>
</comment>
<comment type="function">
    <text evidence="3">Binds to the 50S ribosomal subunit and prevents its association with the 30S ribosomal subunit to form the 70S initiation complex.</text>
</comment>
<dbReference type="GO" id="GO:0003743">
    <property type="term" value="F:translation initiation factor activity"/>
    <property type="evidence" value="ECO:0007669"/>
    <property type="project" value="UniProtKB-UniRule"/>
</dbReference>
<dbReference type="HAMAP" id="MF_00032">
    <property type="entry name" value="eIF_6"/>
    <property type="match status" value="1"/>
</dbReference>